<dbReference type="AlphaFoldDB" id="A0AAV3ZES6"/>
<proteinExistence type="predicted"/>
<reference evidence="1 2" key="1">
    <citation type="journal article" date="2021" name="Elife">
        <title>Chloroplast acquisition without the gene transfer in kleptoplastic sea slugs, Plakobranchus ocellatus.</title>
        <authorList>
            <person name="Maeda T."/>
            <person name="Takahashi S."/>
            <person name="Yoshida T."/>
            <person name="Shimamura S."/>
            <person name="Takaki Y."/>
            <person name="Nagai Y."/>
            <person name="Toyoda A."/>
            <person name="Suzuki Y."/>
            <person name="Arimoto A."/>
            <person name="Ishii H."/>
            <person name="Satoh N."/>
            <person name="Nishiyama T."/>
            <person name="Hasebe M."/>
            <person name="Maruyama T."/>
            <person name="Minagawa J."/>
            <person name="Obokata J."/>
            <person name="Shigenobu S."/>
        </authorList>
    </citation>
    <scope>NUCLEOTIDE SEQUENCE [LARGE SCALE GENOMIC DNA]</scope>
</reference>
<evidence type="ECO:0000313" key="1">
    <source>
        <dbReference type="EMBL" id="GFN93087.1"/>
    </source>
</evidence>
<dbReference type="EMBL" id="BLXT01002311">
    <property type="protein sequence ID" value="GFN93087.1"/>
    <property type="molecule type" value="Genomic_DNA"/>
</dbReference>
<comment type="caution">
    <text evidence="1">The sequence shown here is derived from an EMBL/GenBank/DDBJ whole genome shotgun (WGS) entry which is preliminary data.</text>
</comment>
<sequence length="97" mass="10828">MRVTRACRCKHNTVQEDVGGETRTEQDRSDRNQTQACLCIVCMYMYINIEFDHGCAANGRARYRCGALILPIVYRFVSSGVSIIKLTPGLLPPFAVG</sequence>
<evidence type="ECO:0000313" key="2">
    <source>
        <dbReference type="Proteomes" id="UP000735302"/>
    </source>
</evidence>
<accession>A0AAV3ZES6</accession>
<gene>
    <name evidence="1" type="ORF">PoB_001959300</name>
</gene>
<name>A0AAV3ZES6_9GAST</name>
<organism evidence="1 2">
    <name type="scientific">Plakobranchus ocellatus</name>
    <dbReference type="NCBI Taxonomy" id="259542"/>
    <lineage>
        <taxon>Eukaryota</taxon>
        <taxon>Metazoa</taxon>
        <taxon>Spiralia</taxon>
        <taxon>Lophotrochozoa</taxon>
        <taxon>Mollusca</taxon>
        <taxon>Gastropoda</taxon>
        <taxon>Heterobranchia</taxon>
        <taxon>Euthyneura</taxon>
        <taxon>Panpulmonata</taxon>
        <taxon>Sacoglossa</taxon>
        <taxon>Placobranchoidea</taxon>
        <taxon>Plakobranchidae</taxon>
        <taxon>Plakobranchus</taxon>
    </lineage>
</organism>
<keyword evidence="2" id="KW-1185">Reference proteome</keyword>
<protein>
    <submittedName>
        <fullName evidence="1">Uncharacterized protein</fullName>
    </submittedName>
</protein>
<dbReference type="Proteomes" id="UP000735302">
    <property type="component" value="Unassembled WGS sequence"/>
</dbReference>